<name>A0A9P1BUZ8_9DINO</name>
<dbReference type="EMBL" id="CAMXCT030000458">
    <property type="protein sequence ID" value="CAL4766417.1"/>
    <property type="molecule type" value="Genomic_DNA"/>
</dbReference>
<evidence type="ECO:0000259" key="2">
    <source>
        <dbReference type="Pfam" id="PF02214"/>
    </source>
</evidence>
<evidence type="ECO:0000313" key="3">
    <source>
        <dbReference type="EMBL" id="CAI3979105.1"/>
    </source>
</evidence>
<dbReference type="InterPro" id="IPR011333">
    <property type="entry name" value="SKP1/BTB/POZ_sf"/>
</dbReference>
<dbReference type="PANTHER" id="PTHR12661:SF5">
    <property type="entry name" value="SUPPRESSOR OF SWI4 1 HOMOLOG"/>
    <property type="match status" value="1"/>
</dbReference>
<dbReference type="GO" id="GO:0051260">
    <property type="term" value="P:protein homooligomerization"/>
    <property type="evidence" value="ECO:0007669"/>
    <property type="project" value="InterPro"/>
</dbReference>
<dbReference type="Gene3D" id="3.30.710.10">
    <property type="entry name" value="Potassium Channel Kv1.1, Chain A"/>
    <property type="match status" value="1"/>
</dbReference>
<dbReference type="PANTHER" id="PTHR12661">
    <property type="entry name" value="PETER PAN-RELATED"/>
    <property type="match status" value="1"/>
</dbReference>
<dbReference type="OrthoDB" id="10261452at2759"/>
<reference evidence="3" key="1">
    <citation type="submission" date="2022-10" db="EMBL/GenBank/DDBJ databases">
        <authorList>
            <person name="Chen Y."/>
            <person name="Dougan E. K."/>
            <person name="Chan C."/>
            <person name="Rhodes N."/>
            <person name="Thang M."/>
        </authorList>
    </citation>
    <scope>NUCLEOTIDE SEQUENCE</scope>
</reference>
<organism evidence="3">
    <name type="scientific">Cladocopium goreaui</name>
    <dbReference type="NCBI Taxonomy" id="2562237"/>
    <lineage>
        <taxon>Eukaryota</taxon>
        <taxon>Sar</taxon>
        <taxon>Alveolata</taxon>
        <taxon>Dinophyceae</taxon>
        <taxon>Suessiales</taxon>
        <taxon>Symbiodiniaceae</taxon>
        <taxon>Cladocopium</taxon>
    </lineage>
</organism>
<dbReference type="InterPro" id="IPR045112">
    <property type="entry name" value="PPAN-like"/>
</dbReference>
<dbReference type="Pfam" id="PF02214">
    <property type="entry name" value="BTB_2"/>
    <property type="match status" value="1"/>
</dbReference>
<protein>
    <submittedName>
        <fullName evidence="5">Suppressor of SWI4 1 homolog (Ssf-1) (Brix domain-containing protein 3) (Peter Pan homolog)</fullName>
    </submittedName>
</protein>
<evidence type="ECO:0000256" key="1">
    <source>
        <dbReference type="SAM" id="MobiDB-lite"/>
    </source>
</evidence>
<keyword evidence="6" id="KW-1185">Reference proteome</keyword>
<dbReference type="EMBL" id="CAMXCT020000458">
    <property type="protein sequence ID" value="CAL1132480.1"/>
    <property type="molecule type" value="Genomic_DNA"/>
</dbReference>
<dbReference type="SUPFAM" id="SSF54695">
    <property type="entry name" value="POZ domain"/>
    <property type="match status" value="1"/>
</dbReference>
<dbReference type="InterPro" id="IPR003131">
    <property type="entry name" value="T1-type_BTB"/>
</dbReference>
<dbReference type="GO" id="GO:0019843">
    <property type="term" value="F:rRNA binding"/>
    <property type="evidence" value="ECO:0007669"/>
    <property type="project" value="TreeGrafter"/>
</dbReference>
<dbReference type="AlphaFoldDB" id="A0A9P1BUZ8"/>
<comment type="caution">
    <text evidence="3">The sequence shown here is derived from an EMBL/GenBank/DDBJ whole genome shotgun (WGS) entry which is preliminary data.</text>
</comment>
<dbReference type="Proteomes" id="UP001152797">
    <property type="component" value="Unassembled WGS sequence"/>
</dbReference>
<accession>A0A9P1BUZ8</accession>
<dbReference type="EMBL" id="CAMXCT010000458">
    <property type="protein sequence ID" value="CAI3979105.1"/>
    <property type="molecule type" value="Genomic_DNA"/>
</dbReference>
<feature type="region of interest" description="Disordered" evidence="1">
    <location>
        <begin position="338"/>
        <end position="391"/>
    </location>
</feature>
<proteinExistence type="predicted"/>
<evidence type="ECO:0000313" key="4">
    <source>
        <dbReference type="EMBL" id="CAL1132480.1"/>
    </source>
</evidence>
<feature type="compositionally biased region" description="Basic residues" evidence="1">
    <location>
        <begin position="365"/>
        <end position="376"/>
    </location>
</feature>
<gene>
    <name evidence="3" type="ORF">C1SCF055_LOCUS7082</name>
</gene>
<dbReference type="GO" id="GO:0000027">
    <property type="term" value="P:ribosomal large subunit assembly"/>
    <property type="evidence" value="ECO:0007669"/>
    <property type="project" value="TreeGrafter"/>
</dbReference>
<reference evidence="4" key="2">
    <citation type="submission" date="2024-04" db="EMBL/GenBank/DDBJ databases">
        <authorList>
            <person name="Chen Y."/>
            <person name="Shah S."/>
            <person name="Dougan E. K."/>
            <person name="Thang M."/>
            <person name="Chan C."/>
        </authorList>
    </citation>
    <scope>NUCLEOTIDE SEQUENCE [LARGE SCALE GENOMIC DNA]</scope>
</reference>
<sequence length="612" mass="69792">MLLEKIAHQNVFERQLIYKRDPYPPADSGLVAFRVDGERFEVLEQTIRAKGDTLLATLLDDPQHDAMPEICVEGNKQRFRYILDWYRYGSILLPHSISLAEMRRDCAFFQLPDDLPIQREQPTLMESLCCANRFYRTLKDIKQECVERQQSAQNEVAAMTLVQELLQKMQESLALAKGNEDVVLRIDNLFDDKNGLFHDTKMEAVVTAATEMLQKHGYVVKGEEKKHGIRRCAWIFRLTLKESTSMCDDEDESIDRLDEHWNSTLGSESYAENRTLQSSRGALQGPAVPQIPGSLRSGRVAVRLSEAGPRLRLLLIKAEEGVCTGGVMYHRFLTKTPSQQQVLQERARQRQKLKERNARLEAKAKAKAKQGKRKREKAKDDDDDEEKPASTVPKYRFEKDVFKGMNRLAQAFACYVTDRSLHELKREQTSKAHGVFDRSFSKVLRKTLTVGGLAEHVMRFLQQDMPQLANKLASLHPDKMPEDFKPSSVKLLKQLHEQIEVNESFPEPDWNPRDGDFSPEGVKKRKAAEAQDDAETKEKPKKATRSLSAFFTKTTPQKESGPARRFLRFEQPVGRPSASGAAAGCCRLWALCYRNAGEQKAVRLPLWGRVCA</sequence>
<feature type="region of interest" description="Disordered" evidence="1">
    <location>
        <begin position="502"/>
        <end position="545"/>
    </location>
</feature>
<evidence type="ECO:0000313" key="6">
    <source>
        <dbReference type="Proteomes" id="UP001152797"/>
    </source>
</evidence>
<feature type="domain" description="Potassium channel tetramerisation-type BTB" evidence="2">
    <location>
        <begin position="34"/>
        <end position="114"/>
    </location>
</feature>
<feature type="non-terminal residue" evidence="3">
    <location>
        <position position="612"/>
    </location>
</feature>
<evidence type="ECO:0000313" key="5">
    <source>
        <dbReference type="EMBL" id="CAL4766417.1"/>
    </source>
</evidence>
<dbReference type="GO" id="GO:0030687">
    <property type="term" value="C:preribosome, large subunit precursor"/>
    <property type="evidence" value="ECO:0007669"/>
    <property type="project" value="TreeGrafter"/>
</dbReference>
<feature type="compositionally biased region" description="Basic and acidic residues" evidence="1">
    <location>
        <begin position="345"/>
        <end position="364"/>
    </location>
</feature>